<feature type="modified residue" description="4-aspartylphosphate" evidence="10">
    <location>
        <position position="59"/>
    </location>
</feature>
<dbReference type="InterPro" id="IPR011006">
    <property type="entry name" value="CheY-like_superfamily"/>
</dbReference>
<dbReference type="CDD" id="cd17536">
    <property type="entry name" value="REC_YesN-like"/>
    <property type="match status" value="1"/>
</dbReference>
<feature type="domain" description="Response regulatory" evidence="12">
    <location>
        <begin position="7"/>
        <end position="124"/>
    </location>
</feature>
<gene>
    <name evidence="13" type="ORF">K8V82_06930</name>
</gene>
<proteinExistence type="predicted"/>
<dbReference type="PROSITE" id="PS01124">
    <property type="entry name" value="HTH_ARAC_FAMILY_2"/>
    <property type="match status" value="1"/>
</dbReference>
<dbReference type="Proteomes" id="UP000769156">
    <property type="component" value="Unassembled WGS sequence"/>
</dbReference>
<dbReference type="SUPFAM" id="SSF52172">
    <property type="entry name" value="CheY-like"/>
    <property type="match status" value="1"/>
</dbReference>
<evidence type="ECO:0000256" key="1">
    <source>
        <dbReference type="ARBA" id="ARBA00004496"/>
    </source>
</evidence>
<evidence type="ECO:0000256" key="6">
    <source>
        <dbReference type="ARBA" id="ARBA00023015"/>
    </source>
</evidence>
<dbReference type="PROSITE" id="PS00041">
    <property type="entry name" value="HTH_ARAC_FAMILY_1"/>
    <property type="match status" value="1"/>
</dbReference>
<keyword evidence="5" id="KW-0902">Two-component regulatory system</keyword>
<dbReference type="PROSITE" id="PS50110">
    <property type="entry name" value="RESPONSE_REGULATORY"/>
    <property type="match status" value="1"/>
</dbReference>
<dbReference type="SUPFAM" id="SSF46689">
    <property type="entry name" value="Homeodomain-like"/>
    <property type="match status" value="2"/>
</dbReference>
<evidence type="ECO:0000313" key="14">
    <source>
        <dbReference type="Proteomes" id="UP000769156"/>
    </source>
</evidence>
<reference evidence="13" key="2">
    <citation type="submission" date="2021-09" db="EMBL/GenBank/DDBJ databases">
        <authorList>
            <person name="Gilroy R."/>
        </authorList>
    </citation>
    <scope>NUCLEOTIDE SEQUENCE</scope>
    <source>
        <strain evidence="13">ChiSjej5B23-16112</strain>
    </source>
</reference>
<dbReference type="PANTHER" id="PTHR42713">
    <property type="entry name" value="HISTIDINE KINASE-RELATED"/>
    <property type="match status" value="1"/>
</dbReference>
<protein>
    <recommendedName>
        <fullName evidence="2">Stage 0 sporulation protein A homolog</fullName>
    </recommendedName>
</protein>
<organism evidence="13 14">
    <name type="scientific">Lachnoclostridium phocaeense</name>
    <dbReference type="NCBI Taxonomy" id="1871021"/>
    <lineage>
        <taxon>Bacteria</taxon>
        <taxon>Bacillati</taxon>
        <taxon>Bacillota</taxon>
        <taxon>Clostridia</taxon>
        <taxon>Lachnospirales</taxon>
        <taxon>Lachnospiraceae</taxon>
    </lineage>
</organism>
<sequence length="534" mass="61659">MQNRKWRVLIVEDEFRIGMLIKHLIRWDEFHMECVDILDNGESAFNLIQAAPPDIVITDIRMPKMNGLDLISKTRELYADMKFIVISGYKEFEYAHRALQYGVDDYLLKPINETELNKVMKKLDTELMAKYKQSVEQMEMQEAVTESRQIIKRDFLKNIIEQEDEIQVEDMRVPLEGEIYRGIDIKLDYVDYNKHDKKQDKLTVERIISSVEGILQTEAEEVLICEKENLHIYCLFNYDCTKSKVIRNKISDILSDIKEYLMGFEQYEVTIGVGTERTEFGEIRFSIKEANRAVGNRIKLGSGRIIYAESIPRGNKAGDAALTEKIKSDILASIESYSRENLEQCINQIYSGFIMRDDLDFSACYEAADALVTLFFEHIDMQPEESKSVRKKLQSSCQHCYTITEMKNLLKTSLGGYLDASREAMEAESAKPIRQAQQYVDEHYGEKIVLEDLAEIVGLNPVYFSVLFKKETGINFSSYLVNVRMEKAKEMICNTNETIAAVAESVGYKDARYFSQTFTKVVGVKPALYRKLHS</sequence>
<dbReference type="Pfam" id="PF00072">
    <property type="entry name" value="Response_reg"/>
    <property type="match status" value="1"/>
</dbReference>
<dbReference type="GO" id="GO:0000160">
    <property type="term" value="P:phosphorelay signal transduction system"/>
    <property type="evidence" value="ECO:0007669"/>
    <property type="project" value="UniProtKB-KW"/>
</dbReference>
<name>A0A921LE03_9FIRM</name>
<keyword evidence="7" id="KW-0238">DNA-binding</keyword>
<keyword evidence="3" id="KW-0963">Cytoplasm</keyword>
<keyword evidence="4 10" id="KW-0597">Phosphoprotein</keyword>
<comment type="caution">
    <text evidence="13">The sequence shown here is derived from an EMBL/GenBank/DDBJ whole genome shotgun (WGS) entry which is preliminary data.</text>
</comment>
<keyword evidence="8" id="KW-0804">Transcription</keyword>
<evidence type="ECO:0000256" key="5">
    <source>
        <dbReference type="ARBA" id="ARBA00023012"/>
    </source>
</evidence>
<keyword evidence="6" id="KW-0805">Transcription regulation</keyword>
<evidence type="ECO:0000256" key="7">
    <source>
        <dbReference type="ARBA" id="ARBA00023125"/>
    </source>
</evidence>
<evidence type="ECO:0000259" key="11">
    <source>
        <dbReference type="PROSITE" id="PS01124"/>
    </source>
</evidence>
<comment type="subcellular location">
    <subcellularLocation>
        <location evidence="1">Cytoplasm</location>
    </subcellularLocation>
</comment>
<reference evidence="13" key="1">
    <citation type="journal article" date="2021" name="PeerJ">
        <title>Extensive microbial diversity within the chicken gut microbiome revealed by metagenomics and culture.</title>
        <authorList>
            <person name="Gilroy R."/>
            <person name="Ravi A."/>
            <person name="Getino M."/>
            <person name="Pursley I."/>
            <person name="Horton D.L."/>
            <person name="Alikhan N.F."/>
            <person name="Baker D."/>
            <person name="Gharbi K."/>
            <person name="Hall N."/>
            <person name="Watson M."/>
            <person name="Adriaenssens E.M."/>
            <person name="Foster-Nyarko E."/>
            <person name="Jarju S."/>
            <person name="Secka A."/>
            <person name="Antonio M."/>
            <person name="Oren A."/>
            <person name="Chaudhuri R.R."/>
            <person name="La Ragione R."/>
            <person name="Hildebrand F."/>
            <person name="Pallen M.J."/>
        </authorList>
    </citation>
    <scope>NUCLEOTIDE SEQUENCE</scope>
    <source>
        <strain evidence="13">ChiSjej5B23-16112</strain>
    </source>
</reference>
<evidence type="ECO:0000256" key="9">
    <source>
        <dbReference type="ARBA" id="ARBA00024867"/>
    </source>
</evidence>
<evidence type="ECO:0000256" key="2">
    <source>
        <dbReference type="ARBA" id="ARBA00018672"/>
    </source>
</evidence>
<evidence type="ECO:0000313" key="13">
    <source>
        <dbReference type="EMBL" id="HJF94510.1"/>
    </source>
</evidence>
<evidence type="ECO:0000256" key="8">
    <source>
        <dbReference type="ARBA" id="ARBA00023163"/>
    </source>
</evidence>
<dbReference type="GO" id="GO:0003700">
    <property type="term" value="F:DNA-binding transcription factor activity"/>
    <property type="evidence" value="ECO:0007669"/>
    <property type="project" value="InterPro"/>
</dbReference>
<dbReference type="Gene3D" id="3.40.50.2300">
    <property type="match status" value="1"/>
</dbReference>
<dbReference type="GO" id="GO:0005737">
    <property type="term" value="C:cytoplasm"/>
    <property type="evidence" value="ECO:0007669"/>
    <property type="project" value="UniProtKB-SubCell"/>
</dbReference>
<comment type="function">
    <text evidence="9">May play the central regulatory role in sporulation. It may be an element of the effector pathway responsible for the activation of sporulation genes in response to nutritional stress. Spo0A may act in concert with spo0H (a sigma factor) to control the expression of some genes that are critical to the sporulation process.</text>
</comment>
<dbReference type="EMBL" id="DYVY01000108">
    <property type="protein sequence ID" value="HJF94510.1"/>
    <property type="molecule type" value="Genomic_DNA"/>
</dbReference>
<dbReference type="InterPro" id="IPR009057">
    <property type="entry name" value="Homeodomain-like_sf"/>
</dbReference>
<evidence type="ECO:0000256" key="4">
    <source>
        <dbReference type="ARBA" id="ARBA00022553"/>
    </source>
</evidence>
<dbReference type="GO" id="GO:0043565">
    <property type="term" value="F:sequence-specific DNA binding"/>
    <property type="evidence" value="ECO:0007669"/>
    <property type="project" value="InterPro"/>
</dbReference>
<dbReference type="PANTHER" id="PTHR42713:SF3">
    <property type="entry name" value="TRANSCRIPTIONAL REGULATORY PROTEIN HPTR"/>
    <property type="match status" value="1"/>
</dbReference>
<dbReference type="SMART" id="SM00342">
    <property type="entry name" value="HTH_ARAC"/>
    <property type="match status" value="1"/>
</dbReference>
<dbReference type="SMART" id="SM00448">
    <property type="entry name" value="REC"/>
    <property type="match status" value="1"/>
</dbReference>
<feature type="domain" description="HTH araC/xylS-type" evidence="11">
    <location>
        <begin position="434"/>
        <end position="532"/>
    </location>
</feature>
<dbReference type="Pfam" id="PF12833">
    <property type="entry name" value="HTH_18"/>
    <property type="match status" value="1"/>
</dbReference>
<dbReference type="InterPro" id="IPR018060">
    <property type="entry name" value="HTH_AraC"/>
</dbReference>
<evidence type="ECO:0000256" key="10">
    <source>
        <dbReference type="PROSITE-ProRule" id="PRU00169"/>
    </source>
</evidence>
<accession>A0A921LE03</accession>
<dbReference type="InterPro" id="IPR018062">
    <property type="entry name" value="HTH_AraC-typ_CS"/>
</dbReference>
<dbReference type="Gene3D" id="1.10.10.60">
    <property type="entry name" value="Homeodomain-like"/>
    <property type="match status" value="2"/>
</dbReference>
<dbReference type="OrthoDB" id="9794370at2"/>
<dbReference type="InterPro" id="IPR051552">
    <property type="entry name" value="HptR"/>
</dbReference>
<evidence type="ECO:0000256" key="3">
    <source>
        <dbReference type="ARBA" id="ARBA00022490"/>
    </source>
</evidence>
<dbReference type="InterPro" id="IPR001789">
    <property type="entry name" value="Sig_transdc_resp-reg_receiver"/>
</dbReference>
<dbReference type="AlphaFoldDB" id="A0A921LE03"/>
<evidence type="ECO:0000259" key="12">
    <source>
        <dbReference type="PROSITE" id="PS50110"/>
    </source>
</evidence>